<evidence type="ECO:0000313" key="2">
    <source>
        <dbReference type="EMBL" id="OHA66971.1"/>
    </source>
</evidence>
<organism evidence="2 3">
    <name type="scientific">Candidatus Wildermuthbacteria bacterium RIFCSPHIGHO2_02_FULL_47_12</name>
    <dbReference type="NCBI Taxonomy" id="1802451"/>
    <lineage>
        <taxon>Bacteria</taxon>
        <taxon>Candidatus Wildermuthiibacteriota</taxon>
    </lineage>
</organism>
<comment type="caution">
    <text evidence="2">The sequence shown here is derived from an EMBL/GenBank/DDBJ whole genome shotgun (WGS) entry which is preliminary data.</text>
</comment>
<evidence type="ECO:0000256" key="1">
    <source>
        <dbReference type="SAM" id="Phobius"/>
    </source>
</evidence>
<dbReference type="Proteomes" id="UP000176901">
    <property type="component" value="Unassembled WGS sequence"/>
</dbReference>
<accession>A0A1G2R4F7</accession>
<reference evidence="2 3" key="1">
    <citation type="journal article" date="2016" name="Nat. Commun.">
        <title>Thousands of microbial genomes shed light on interconnected biogeochemical processes in an aquifer system.</title>
        <authorList>
            <person name="Anantharaman K."/>
            <person name="Brown C.T."/>
            <person name="Hug L.A."/>
            <person name="Sharon I."/>
            <person name="Castelle C.J."/>
            <person name="Probst A.J."/>
            <person name="Thomas B.C."/>
            <person name="Singh A."/>
            <person name="Wilkins M.J."/>
            <person name="Karaoz U."/>
            <person name="Brodie E.L."/>
            <person name="Williams K.H."/>
            <person name="Hubbard S.S."/>
            <person name="Banfield J.F."/>
        </authorList>
    </citation>
    <scope>NUCLEOTIDE SEQUENCE [LARGE SCALE GENOMIC DNA]</scope>
</reference>
<name>A0A1G2R4F7_9BACT</name>
<evidence type="ECO:0000313" key="3">
    <source>
        <dbReference type="Proteomes" id="UP000176901"/>
    </source>
</evidence>
<protein>
    <submittedName>
        <fullName evidence="2">Uncharacterized protein</fullName>
    </submittedName>
</protein>
<feature type="transmembrane region" description="Helical" evidence="1">
    <location>
        <begin position="36"/>
        <end position="57"/>
    </location>
</feature>
<sequence length="61" mass="7156">MIGQKQLTNKQFLFLHIFAFLSVFALWGYIENGNKYLILFSVLAFFGALCEGFKHIIRRLQ</sequence>
<feature type="transmembrane region" description="Helical" evidence="1">
    <location>
        <begin position="12"/>
        <end position="30"/>
    </location>
</feature>
<dbReference type="EMBL" id="MHTW01000020">
    <property type="protein sequence ID" value="OHA66971.1"/>
    <property type="molecule type" value="Genomic_DNA"/>
</dbReference>
<dbReference type="AlphaFoldDB" id="A0A1G2R4F7"/>
<dbReference type="STRING" id="1802451.A3C82_02705"/>
<proteinExistence type="predicted"/>
<keyword evidence="1" id="KW-0812">Transmembrane</keyword>
<keyword evidence="1" id="KW-1133">Transmembrane helix</keyword>
<keyword evidence="1" id="KW-0472">Membrane</keyword>
<gene>
    <name evidence="2" type="ORF">A3C82_02705</name>
</gene>